<sequence>MSQEIVWEFTTGFLSALTAALVAIIPIYWSKIMDAVNRPKIKISCGNEEPYCRKDFVGYFFMQYGGNKFG</sequence>
<evidence type="ECO:0000256" key="1">
    <source>
        <dbReference type="SAM" id="Phobius"/>
    </source>
</evidence>
<dbReference type="EMBL" id="BART01034259">
    <property type="protein sequence ID" value="GAH16030.1"/>
    <property type="molecule type" value="Genomic_DNA"/>
</dbReference>
<name>X1E6P2_9ZZZZ</name>
<gene>
    <name evidence="2" type="ORF">S01H4_58613</name>
</gene>
<proteinExistence type="predicted"/>
<keyword evidence="1" id="KW-1133">Transmembrane helix</keyword>
<dbReference type="AlphaFoldDB" id="X1E6P2"/>
<accession>X1E6P2</accession>
<comment type="caution">
    <text evidence="2">The sequence shown here is derived from an EMBL/GenBank/DDBJ whole genome shotgun (WGS) entry which is preliminary data.</text>
</comment>
<protein>
    <submittedName>
        <fullName evidence="2">Uncharacterized protein</fullName>
    </submittedName>
</protein>
<evidence type="ECO:0000313" key="2">
    <source>
        <dbReference type="EMBL" id="GAH16030.1"/>
    </source>
</evidence>
<keyword evidence="1" id="KW-0812">Transmembrane</keyword>
<feature type="transmembrane region" description="Helical" evidence="1">
    <location>
        <begin position="12"/>
        <end position="30"/>
    </location>
</feature>
<keyword evidence="1" id="KW-0472">Membrane</keyword>
<organism evidence="2">
    <name type="scientific">marine sediment metagenome</name>
    <dbReference type="NCBI Taxonomy" id="412755"/>
    <lineage>
        <taxon>unclassified sequences</taxon>
        <taxon>metagenomes</taxon>
        <taxon>ecological metagenomes</taxon>
    </lineage>
</organism>
<reference evidence="2" key="1">
    <citation type="journal article" date="2014" name="Front. Microbiol.">
        <title>High frequency of phylogenetically diverse reductive dehalogenase-homologous genes in deep subseafloor sedimentary metagenomes.</title>
        <authorList>
            <person name="Kawai M."/>
            <person name="Futagami T."/>
            <person name="Toyoda A."/>
            <person name="Takaki Y."/>
            <person name="Nishi S."/>
            <person name="Hori S."/>
            <person name="Arai W."/>
            <person name="Tsubouchi T."/>
            <person name="Morono Y."/>
            <person name="Uchiyama I."/>
            <person name="Ito T."/>
            <person name="Fujiyama A."/>
            <person name="Inagaki F."/>
            <person name="Takami H."/>
        </authorList>
    </citation>
    <scope>NUCLEOTIDE SEQUENCE</scope>
    <source>
        <strain evidence="2">Expedition CK06-06</strain>
    </source>
</reference>